<comment type="caution">
    <text evidence="2">The sequence shown here is derived from an EMBL/GenBank/DDBJ whole genome shotgun (WGS) entry which is preliminary data.</text>
</comment>
<evidence type="ECO:0000313" key="2">
    <source>
        <dbReference type="EMBL" id="MBB6455409.1"/>
    </source>
</evidence>
<dbReference type="InterPro" id="IPR005370">
    <property type="entry name" value="UPF0180"/>
</dbReference>
<evidence type="ECO:0000256" key="1">
    <source>
        <dbReference type="HAMAP-Rule" id="MF_00506"/>
    </source>
</evidence>
<dbReference type="AlphaFoldDB" id="A0A841Q9P2"/>
<comment type="similarity">
    <text evidence="1">Belongs to the UPF0180 family.</text>
</comment>
<dbReference type="RefSeq" id="WP_174497982.1">
    <property type="nucleotide sequence ID" value="NZ_CADDWK010000025.1"/>
</dbReference>
<gene>
    <name evidence="2" type="ORF">HNQ94_003909</name>
</gene>
<accession>A0A841Q9P2</accession>
<dbReference type="HAMAP" id="MF_00506">
    <property type="entry name" value="UPF0180"/>
    <property type="match status" value="1"/>
</dbReference>
<dbReference type="EMBL" id="JACHGH010000021">
    <property type="protein sequence ID" value="MBB6455409.1"/>
    <property type="molecule type" value="Genomic_DNA"/>
</dbReference>
<organism evidence="2 3">
    <name type="scientific">Salirhabdus euzebyi</name>
    <dbReference type="NCBI Taxonomy" id="394506"/>
    <lineage>
        <taxon>Bacteria</taxon>
        <taxon>Bacillati</taxon>
        <taxon>Bacillota</taxon>
        <taxon>Bacilli</taxon>
        <taxon>Bacillales</taxon>
        <taxon>Bacillaceae</taxon>
        <taxon>Salirhabdus</taxon>
    </lineage>
</organism>
<dbReference type="Proteomes" id="UP000581688">
    <property type="component" value="Unassembled WGS sequence"/>
</dbReference>
<dbReference type="NCBIfam" id="NF002845">
    <property type="entry name" value="PRK03094.1"/>
    <property type="match status" value="1"/>
</dbReference>
<reference evidence="2 3" key="1">
    <citation type="submission" date="2020-08" db="EMBL/GenBank/DDBJ databases">
        <title>Genomic Encyclopedia of Type Strains, Phase IV (KMG-IV): sequencing the most valuable type-strain genomes for metagenomic binning, comparative biology and taxonomic classification.</title>
        <authorList>
            <person name="Goeker M."/>
        </authorList>
    </citation>
    <scope>NUCLEOTIDE SEQUENCE [LARGE SCALE GENOMIC DNA]</scope>
    <source>
        <strain evidence="2 3">DSM 19612</strain>
    </source>
</reference>
<dbReference type="Pfam" id="PF03698">
    <property type="entry name" value="UPF0180"/>
    <property type="match status" value="1"/>
</dbReference>
<proteinExistence type="inferred from homology"/>
<sequence length="83" mass="9174">MKRVGVEESMTDVKQALEERGYEVVEMHTMEDAANCDCCVVTGQDQNVMGMTTDVPGGSVIQVKGRTAEEVCQEVDERLNYAE</sequence>
<evidence type="ECO:0000313" key="3">
    <source>
        <dbReference type="Proteomes" id="UP000581688"/>
    </source>
</evidence>
<name>A0A841Q9P2_9BACI</name>
<protein>
    <recommendedName>
        <fullName evidence="1">UPF0180 protein HNQ94_003909</fullName>
    </recommendedName>
</protein>
<keyword evidence="3" id="KW-1185">Reference proteome</keyword>